<keyword evidence="8" id="KW-0408">Iron</keyword>
<dbReference type="CDD" id="cd07153">
    <property type="entry name" value="Fur_like"/>
    <property type="match status" value="1"/>
</dbReference>
<evidence type="ECO:0000256" key="4">
    <source>
        <dbReference type="ARBA" id="ARBA00023015"/>
    </source>
</evidence>
<protein>
    <submittedName>
        <fullName evidence="9">Peroxide stress regulator</fullName>
    </submittedName>
</protein>
<dbReference type="GO" id="GO:0000976">
    <property type="term" value="F:transcription cis-regulatory region binding"/>
    <property type="evidence" value="ECO:0007669"/>
    <property type="project" value="TreeGrafter"/>
</dbReference>
<evidence type="ECO:0000256" key="1">
    <source>
        <dbReference type="ARBA" id="ARBA00007957"/>
    </source>
</evidence>
<keyword evidence="7" id="KW-0479">Metal-binding</keyword>
<evidence type="ECO:0000256" key="3">
    <source>
        <dbReference type="ARBA" id="ARBA00022833"/>
    </source>
</evidence>
<dbReference type="Gene3D" id="3.30.1490.190">
    <property type="match status" value="1"/>
</dbReference>
<keyword evidence="6" id="KW-0804">Transcription</keyword>
<dbReference type="GO" id="GO:0045892">
    <property type="term" value="P:negative regulation of DNA-templated transcription"/>
    <property type="evidence" value="ECO:0007669"/>
    <property type="project" value="TreeGrafter"/>
</dbReference>
<dbReference type="SUPFAM" id="SSF46785">
    <property type="entry name" value="Winged helix' DNA-binding domain"/>
    <property type="match status" value="1"/>
</dbReference>
<evidence type="ECO:0000256" key="2">
    <source>
        <dbReference type="ARBA" id="ARBA00022491"/>
    </source>
</evidence>
<dbReference type="Pfam" id="PF01475">
    <property type="entry name" value="FUR"/>
    <property type="match status" value="1"/>
</dbReference>
<reference evidence="9 10" key="1">
    <citation type="submission" date="2018-11" db="EMBL/GenBank/DDBJ databases">
        <authorList>
            <person name="Mardanov A.V."/>
            <person name="Ravin N.V."/>
            <person name="Dedysh S.N."/>
        </authorList>
    </citation>
    <scope>NUCLEOTIDE SEQUENCE [LARGE SCALE GENOMIC DNA]</scope>
    <source>
        <strain evidence="9 10">AF10</strain>
    </source>
</reference>
<feature type="binding site" evidence="7">
    <location>
        <position position="89"/>
    </location>
    <ligand>
        <name>Zn(2+)</name>
        <dbReference type="ChEBI" id="CHEBI:29105"/>
    </ligand>
</feature>
<evidence type="ECO:0000313" key="10">
    <source>
        <dbReference type="Proteomes" id="UP000289437"/>
    </source>
</evidence>
<reference evidence="10" key="2">
    <citation type="submission" date="2019-02" db="EMBL/GenBank/DDBJ databases">
        <title>Granulicella sibirica sp. nov., a psychrotolerant acidobacterium isolated from an organic soil layer in forested tundra, West Siberia.</title>
        <authorList>
            <person name="Oshkin I.Y."/>
            <person name="Kulichevskaya I.S."/>
            <person name="Rijpstra W.I.C."/>
            <person name="Sinninghe Damste J.S."/>
            <person name="Rakitin A.L."/>
            <person name="Ravin N.V."/>
            <person name="Dedysh S.N."/>
        </authorList>
    </citation>
    <scope>NUCLEOTIDE SEQUENCE [LARGE SCALE GENOMIC DNA]</scope>
    <source>
        <strain evidence="10">AF10</strain>
    </source>
</reference>
<dbReference type="RefSeq" id="WP_128913538.1">
    <property type="nucleotide sequence ID" value="NZ_RDSM01000002.1"/>
</dbReference>
<feature type="binding site" evidence="7">
    <location>
        <position position="123"/>
    </location>
    <ligand>
        <name>Zn(2+)</name>
        <dbReference type="ChEBI" id="CHEBI:29105"/>
    </ligand>
</feature>
<dbReference type="PANTHER" id="PTHR33202">
    <property type="entry name" value="ZINC UPTAKE REGULATION PROTEIN"/>
    <property type="match status" value="1"/>
</dbReference>
<sequence length="128" mass="14208">MPAPVQTRNTRQKDAIRAAFLEANRPLSPDEALNLAQKQVDGVSIATIYRNIGSLVEEKWLTEVPVPGGASRYEVAGKGHHHHFQCNTCGTVHELEGCELVMKPKLPRGFKYASHEYFVYGLCADCVK</sequence>
<comment type="cofactor">
    <cofactor evidence="8">
        <name>Mn(2+)</name>
        <dbReference type="ChEBI" id="CHEBI:29035"/>
    </cofactor>
    <cofactor evidence="8">
        <name>Fe(2+)</name>
        <dbReference type="ChEBI" id="CHEBI:29033"/>
    </cofactor>
    <text evidence="8">Binds 1 Mn(2+) or Fe(2+) ion per subunit.</text>
</comment>
<dbReference type="GO" id="GO:1900376">
    <property type="term" value="P:regulation of secondary metabolite biosynthetic process"/>
    <property type="evidence" value="ECO:0007669"/>
    <property type="project" value="TreeGrafter"/>
</dbReference>
<organism evidence="9 10">
    <name type="scientific">Granulicella sibirica</name>
    <dbReference type="NCBI Taxonomy" id="2479048"/>
    <lineage>
        <taxon>Bacteria</taxon>
        <taxon>Pseudomonadati</taxon>
        <taxon>Acidobacteriota</taxon>
        <taxon>Terriglobia</taxon>
        <taxon>Terriglobales</taxon>
        <taxon>Acidobacteriaceae</taxon>
        <taxon>Granulicella</taxon>
    </lineage>
</organism>
<dbReference type="InterPro" id="IPR043135">
    <property type="entry name" value="Fur_C"/>
</dbReference>
<gene>
    <name evidence="9" type="ORF">GRAN_2849</name>
</gene>
<comment type="similarity">
    <text evidence="1">Belongs to the Fur family.</text>
</comment>
<comment type="cofactor">
    <cofactor evidence="7">
        <name>Zn(2+)</name>
        <dbReference type="ChEBI" id="CHEBI:29105"/>
    </cofactor>
    <text evidence="7">Binds 1 zinc ion per subunit.</text>
</comment>
<dbReference type="Proteomes" id="UP000289437">
    <property type="component" value="Unassembled WGS sequence"/>
</dbReference>
<keyword evidence="3 7" id="KW-0862">Zinc</keyword>
<name>A0A4Q0SZX8_9BACT</name>
<evidence type="ECO:0000256" key="8">
    <source>
        <dbReference type="PIRSR" id="PIRSR602481-2"/>
    </source>
</evidence>
<dbReference type="Gene3D" id="1.10.10.10">
    <property type="entry name" value="Winged helix-like DNA-binding domain superfamily/Winged helix DNA-binding domain"/>
    <property type="match status" value="1"/>
</dbReference>
<feature type="binding site" evidence="7">
    <location>
        <position position="126"/>
    </location>
    <ligand>
        <name>Zn(2+)</name>
        <dbReference type="ChEBI" id="CHEBI:29105"/>
    </ligand>
</feature>
<keyword evidence="10" id="KW-1185">Reference proteome</keyword>
<feature type="binding site" evidence="8">
    <location>
        <position position="80"/>
    </location>
    <ligand>
        <name>Fe cation</name>
        <dbReference type="ChEBI" id="CHEBI:24875"/>
    </ligand>
</feature>
<keyword evidence="5" id="KW-0238">DNA-binding</keyword>
<evidence type="ECO:0000313" key="9">
    <source>
        <dbReference type="EMBL" id="RXH55992.1"/>
    </source>
</evidence>
<dbReference type="PANTHER" id="PTHR33202:SF22">
    <property type="entry name" value="HYDROGEN PEROXIDE SENSITIVE REPRESSOR"/>
    <property type="match status" value="1"/>
</dbReference>
<feature type="binding site" evidence="8">
    <location>
        <position position="115"/>
    </location>
    <ligand>
        <name>Fe cation</name>
        <dbReference type="ChEBI" id="CHEBI:24875"/>
    </ligand>
</feature>
<dbReference type="InterPro" id="IPR036390">
    <property type="entry name" value="WH_DNA-bd_sf"/>
</dbReference>
<feature type="binding site" evidence="7">
    <location>
        <position position="86"/>
    </location>
    <ligand>
        <name>Zn(2+)</name>
        <dbReference type="ChEBI" id="CHEBI:29105"/>
    </ligand>
</feature>
<dbReference type="InterPro" id="IPR002481">
    <property type="entry name" value="FUR"/>
</dbReference>
<accession>A0A4Q0SZX8</accession>
<dbReference type="OrthoDB" id="8659436at2"/>
<dbReference type="GO" id="GO:0008270">
    <property type="term" value="F:zinc ion binding"/>
    <property type="evidence" value="ECO:0007669"/>
    <property type="project" value="TreeGrafter"/>
</dbReference>
<keyword evidence="4" id="KW-0805">Transcription regulation</keyword>
<evidence type="ECO:0000256" key="5">
    <source>
        <dbReference type="ARBA" id="ARBA00023125"/>
    </source>
</evidence>
<proteinExistence type="inferred from homology"/>
<dbReference type="EMBL" id="RDSM01000002">
    <property type="protein sequence ID" value="RXH55992.1"/>
    <property type="molecule type" value="Genomic_DNA"/>
</dbReference>
<dbReference type="GO" id="GO:0003700">
    <property type="term" value="F:DNA-binding transcription factor activity"/>
    <property type="evidence" value="ECO:0007669"/>
    <property type="project" value="InterPro"/>
</dbReference>
<dbReference type="InterPro" id="IPR036388">
    <property type="entry name" value="WH-like_DNA-bd_sf"/>
</dbReference>
<keyword evidence="2" id="KW-0678">Repressor</keyword>
<dbReference type="AlphaFoldDB" id="A0A4Q0SZX8"/>
<evidence type="ECO:0000256" key="6">
    <source>
        <dbReference type="ARBA" id="ARBA00023163"/>
    </source>
</evidence>
<comment type="caution">
    <text evidence="9">The sequence shown here is derived from an EMBL/GenBank/DDBJ whole genome shotgun (WGS) entry which is preliminary data.</text>
</comment>
<evidence type="ECO:0000256" key="7">
    <source>
        <dbReference type="PIRSR" id="PIRSR602481-1"/>
    </source>
</evidence>